<dbReference type="Proteomes" id="UP000595895">
    <property type="component" value="Chromosome"/>
</dbReference>
<keyword evidence="3" id="KW-1185">Reference proteome</keyword>
<dbReference type="SMART" id="SM00731">
    <property type="entry name" value="SprT"/>
    <property type="match status" value="1"/>
</dbReference>
<reference evidence="2 3" key="1">
    <citation type="submission" date="2020-12" db="EMBL/GenBank/DDBJ databases">
        <authorList>
            <person name="Zhou J."/>
        </authorList>
    </citation>
    <scope>NUCLEOTIDE SEQUENCE [LARGE SCALE GENOMIC DNA]</scope>
    <source>
        <strain evidence="2 3">CCUG 61299</strain>
    </source>
</reference>
<organism evidence="2 3">
    <name type="scientific">Actinomyces weissii</name>
    <dbReference type="NCBI Taxonomy" id="675090"/>
    <lineage>
        <taxon>Bacteria</taxon>
        <taxon>Bacillati</taxon>
        <taxon>Actinomycetota</taxon>
        <taxon>Actinomycetes</taxon>
        <taxon>Actinomycetales</taxon>
        <taxon>Actinomycetaceae</taxon>
        <taxon>Actinomyces</taxon>
    </lineage>
</organism>
<name>A0A7T7S2C3_9ACTO</name>
<dbReference type="RefSeq" id="WP_200276194.1">
    <property type="nucleotide sequence ID" value="NZ_CP066802.1"/>
</dbReference>
<gene>
    <name evidence="2" type="ORF">JG540_01080</name>
</gene>
<sequence>MHLSEVLCLAQDLLDAHGLHGWEVRLDRARRRAGQCDEHNRRISVSRHLMALYSEAEVRETLLHEIAHALVGNQHGHDAVWVAKARQIGASGSRLVPPEAPRVKGRWLGRCPAGHEVNRTRRPTTPLSCARCARSFSLENLISWSHDGVRVPHEALGARYLRLLEQASRH</sequence>
<accession>A0A7T7S2C3</accession>
<dbReference type="InterPro" id="IPR006640">
    <property type="entry name" value="SprT-like_domain"/>
</dbReference>
<feature type="domain" description="SprT-like" evidence="1">
    <location>
        <begin position="1"/>
        <end position="139"/>
    </location>
</feature>
<dbReference type="KEGG" id="awe:JG540_01080"/>
<dbReference type="EMBL" id="CP066802">
    <property type="protein sequence ID" value="QQM67530.1"/>
    <property type="molecule type" value="Genomic_DNA"/>
</dbReference>
<proteinExistence type="predicted"/>
<dbReference type="AlphaFoldDB" id="A0A7T7S2C3"/>
<dbReference type="Gene3D" id="3.30.2010.10">
    <property type="entry name" value="Metalloproteases ('zincins'), catalytic domain"/>
    <property type="match status" value="1"/>
</dbReference>
<dbReference type="Pfam" id="PF10263">
    <property type="entry name" value="SprT-like"/>
    <property type="match status" value="1"/>
</dbReference>
<dbReference type="GO" id="GO:0006950">
    <property type="term" value="P:response to stress"/>
    <property type="evidence" value="ECO:0007669"/>
    <property type="project" value="UniProtKB-ARBA"/>
</dbReference>
<protein>
    <submittedName>
        <fullName evidence="2">SprT-like domain-containing protein</fullName>
    </submittedName>
</protein>
<evidence type="ECO:0000259" key="1">
    <source>
        <dbReference type="SMART" id="SM00731"/>
    </source>
</evidence>
<evidence type="ECO:0000313" key="3">
    <source>
        <dbReference type="Proteomes" id="UP000595895"/>
    </source>
</evidence>
<evidence type="ECO:0000313" key="2">
    <source>
        <dbReference type="EMBL" id="QQM67530.1"/>
    </source>
</evidence>